<dbReference type="EMBL" id="JARZFX010000001">
    <property type="protein sequence ID" value="MEC5422366.1"/>
    <property type="molecule type" value="Genomic_DNA"/>
</dbReference>
<name>A0ABU6KBD9_9BACI</name>
<dbReference type="RefSeq" id="WP_327605933.1">
    <property type="nucleotide sequence ID" value="NZ_JARZFX010000001.1"/>
</dbReference>
<feature type="coiled-coil region" evidence="1">
    <location>
        <begin position="13"/>
        <end position="47"/>
    </location>
</feature>
<sequence length="55" mass="6294">MTHEELLSAVEELTETAGQADDLLKENKLLREEIKGLNELVRFWQRLAKKVGGDK</sequence>
<evidence type="ECO:0000313" key="2">
    <source>
        <dbReference type="EMBL" id="MEC5422366.1"/>
    </source>
</evidence>
<protein>
    <submittedName>
        <fullName evidence="2">Uncharacterized protein</fullName>
    </submittedName>
</protein>
<evidence type="ECO:0000256" key="1">
    <source>
        <dbReference type="SAM" id="Coils"/>
    </source>
</evidence>
<proteinExistence type="predicted"/>
<keyword evidence="1" id="KW-0175">Coiled coil</keyword>
<organism evidence="2 3">
    <name type="scientific">Virgibacillus tibetensis</name>
    <dbReference type="NCBI Taxonomy" id="3042313"/>
    <lineage>
        <taxon>Bacteria</taxon>
        <taxon>Bacillati</taxon>
        <taxon>Bacillota</taxon>
        <taxon>Bacilli</taxon>
        <taxon>Bacillales</taxon>
        <taxon>Bacillaceae</taxon>
        <taxon>Virgibacillus</taxon>
    </lineage>
</organism>
<comment type="caution">
    <text evidence="2">The sequence shown here is derived from an EMBL/GenBank/DDBJ whole genome shotgun (WGS) entry which is preliminary data.</text>
</comment>
<reference evidence="2 3" key="1">
    <citation type="journal article" date="2024" name="Int. J. Syst. Evol. Microbiol.">
        <title>Virgibacillus tibetensis sp. nov., isolated from salt lake on the Tibetan Plateau of China.</title>
        <authorList>
            <person name="Phurbu D."/>
            <person name="Liu Z.-X."/>
            <person name="Wang R."/>
            <person name="Zheng Y.-Y."/>
            <person name="Liu H.-C."/>
            <person name="Zhou Y.-G."/>
            <person name="Yu Y.-J."/>
            <person name="Li A.-H."/>
        </authorList>
    </citation>
    <scope>NUCLEOTIDE SEQUENCE [LARGE SCALE GENOMIC DNA]</scope>
    <source>
        <strain evidence="2 3">C22-A2</strain>
    </source>
</reference>
<dbReference type="Proteomes" id="UP001335737">
    <property type="component" value="Unassembled WGS sequence"/>
</dbReference>
<accession>A0ABU6KBD9</accession>
<gene>
    <name evidence="2" type="ORF">QGM71_02530</name>
</gene>
<keyword evidence="3" id="KW-1185">Reference proteome</keyword>
<evidence type="ECO:0000313" key="3">
    <source>
        <dbReference type="Proteomes" id="UP001335737"/>
    </source>
</evidence>